<dbReference type="SUPFAM" id="SSF52540">
    <property type="entry name" value="P-loop containing nucleoside triphosphate hydrolases"/>
    <property type="match status" value="1"/>
</dbReference>
<evidence type="ECO:0000259" key="2">
    <source>
        <dbReference type="Pfam" id="PF13304"/>
    </source>
</evidence>
<keyword evidence="1" id="KW-0227">DNA damage</keyword>
<organism evidence="3 4">
    <name type="scientific">Microlunatus aurantiacus</name>
    <dbReference type="NCBI Taxonomy" id="446786"/>
    <lineage>
        <taxon>Bacteria</taxon>
        <taxon>Bacillati</taxon>
        <taxon>Actinomycetota</taxon>
        <taxon>Actinomycetes</taxon>
        <taxon>Propionibacteriales</taxon>
        <taxon>Propionibacteriaceae</taxon>
        <taxon>Microlunatus</taxon>
    </lineage>
</organism>
<evidence type="ECO:0000256" key="1">
    <source>
        <dbReference type="ARBA" id="ARBA00023236"/>
    </source>
</evidence>
<dbReference type="InterPro" id="IPR014555">
    <property type="entry name" value="RecF-like"/>
</dbReference>
<dbReference type="Pfam" id="PF13304">
    <property type="entry name" value="AAA_21"/>
    <property type="match status" value="1"/>
</dbReference>
<comment type="caution">
    <text evidence="3">The sequence shown here is derived from an EMBL/GenBank/DDBJ whole genome shotgun (WGS) entry which is preliminary data.</text>
</comment>
<gene>
    <name evidence="3" type="ORF">GCM10022204_03810</name>
</gene>
<proteinExistence type="predicted"/>
<dbReference type="InterPro" id="IPR027417">
    <property type="entry name" value="P-loop_NTPase"/>
</dbReference>
<dbReference type="InterPro" id="IPR003959">
    <property type="entry name" value="ATPase_AAA_core"/>
</dbReference>
<dbReference type="PANTHER" id="PTHR32182">
    <property type="entry name" value="DNA REPLICATION AND REPAIR PROTEIN RECF"/>
    <property type="match status" value="1"/>
</dbReference>
<reference evidence="4" key="1">
    <citation type="journal article" date="2019" name="Int. J. Syst. Evol. Microbiol.">
        <title>The Global Catalogue of Microorganisms (GCM) 10K type strain sequencing project: providing services to taxonomists for standard genome sequencing and annotation.</title>
        <authorList>
            <consortium name="The Broad Institute Genomics Platform"/>
            <consortium name="The Broad Institute Genome Sequencing Center for Infectious Disease"/>
            <person name="Wu L."/>
            <person name="Ma J."/>
        </authorList>
    </citation>
    <scope>NUCLEOTIDE SEQUENCE [LARGE SCALE GENOMIC DNA]</scope>
    <source>
        <strain evidence="4">JCM 16548</strain>
    </source>
</reference>
<dbReference type="Gene3D" id="3.40.50.300">
    <property type="entry name" value="P-loop containing nucleotide triphosphate hydrolases"/>
    <property type="match status" value="2"/>
</dbReference>
<evidence type="ECO:0000313" key="3">
    <source>
        <dbReference type="EMBL" id="GAA3691742.1"/>
    </source>
</evidence>
<feature type="domain" description="ATPase AAA-type core" evidence="2">
    <location>
        <begin position="23"/>
        <end position="338"/>
    </location>
</feature>
<dbReference type="EMBL" id="BAAAYX010000002">
    <property type="protein sequence ID" value="GAA3691742.1"/>
    <property type="molecule type" value="Genomic_DNA"/>
</dbReference>
<evidence type="ECO:0000313" key="4">
    <source>
        <dbReference type="Proteomes" id="UP001500051"/>
    </source>
</evidence>
<dbReference type="PANTHER" id="PTHR32182:SF25">
    <property type="entry name" value="SLR1056 PROTEIN"/>
    <property type="match status" value="1"/>
</dbReference>
<dbReference type="PIRSF" id="PIRSF029347">
    <property type="entry name" value="RecF"/>
    <property type="match status" value="1"/>
</dbReference>
<accession>A0ABP7CLE0</accession>
<dbReference type="Proteomes" id="UP001500051">
    <property type="component" value="Unassembled WGS sequence"/>
</dbReference>
<protein>
    <submittedName>
        <fullName evidence="3">AAA family ATPase</fullName>
    </submittedName>
</protein>
<keyword evidence="4" id="KW-1185">Reference proteome</keyword>
<sequence length="377" mass="40168">MISTLSVAGYRSLRELRLVLGRLTVVTGPNGSGKSSLYRSLRLLADCAQGGVVSSLAREGGSPSVLWAGPEGRGVRRRSPVSLRVGYAGDGFGYLADLGLPGGDAARSAFTLDPEIKRELVWAGPVLRPATTLLQRRGPLVQVRGDDGGFEALVADLEGFESALAVAGDPVRTPEVLAVRDQIRSWRFYDTFRTDPGAPARAVQIGTRTLALADDGSDLAAALQTIAEIGVVDDLDACVDDAFPGSRLRVSSEGGRFDVAVHQPGLLRPLRAAELSDGTLRYLLWVAALLSPRPGELIVCNEPETGLHRSLLPALAGLITRAALRTQIVVVTHDAQLSDLLEDEADTTTIRLVKREGETRILGSEALDGPPWTWGTR</sequence>
<name>A0ABP7CLE0_9ACTN</name>
<dbReference type="RefSeq" id="WP_344810569.1">
    <property type="nucleotide sequence ID" value="NZ_BAAAYX010000002.1"/>
</dbReference>
<keyword evidence="1" id="KW-0742">SOS response</keyword>